<dbReference type="SUPFAM" id="SSF56112">
    <property type="entry name" value="Protein kinase-like (PK-like)"/>
    <property type="match status" value="1"/>
</dbReference>
<feature type="domain" description="Protein kinase" evidence="1">
    <location>
        <begin position="1"/>
        <end position="160"/>
    </location>
</feature>
<dbReference type="Proteomes" id="UP001153678">
    <property type="component" value="Unassembled WGS sequence"/>
</dbReference>
<feature type="non-terminal residue" evidence="2">
    <location>
        <position position="210"/>
    </location>
</feature>
<accession>A0A9W4SX87</accession>
<dbReference type="GO" id="GO:0004672">
    <property type="term" value="F:protein kinase activity"/>
    <property type="evidence" value="ECO:0007669"/>
    <property type="project" value="InterPro"/>
</dbReference>
<comment type="caution">
    <text evidence="2">The sequence shown here is derived from an EMBL/GenBank/DDBJ whole genome shotgun (WGS) entry which is preliminary data.</text>
</comment>
<dbReference type="PRINTS" id="PR00109">
    <property type="entry name" value="TYRKINASE"/>
</dbReference>
<evidence type="ECO:0000313" key="3">
    <source>
        <dbReference type="Proteomes" id="UP001153678"/>
    </source>
</evidence>
<gene>
    <name evidence="2" type="ORF">FWILDA_LOCUS11754</name>
</gene>
<reference evidence="2" key="1">
    <citation type="submission" date="2022-08" db="EMBL/GenBank/DDBJ databases">
        <authorList>
            <person name="Kallberg Y."/>
            <person name="Tangrot J."/>
            <person name="Rosling A."/>
        </authorList>
    </citation>
    <scope>NUCLEOTIDE SEQUENCE</scope>
    <source>
        <strain evidence="2">Wild A</strain>
    </source>
</reference>
<sequence length="210" mass="23983">DIADGLSRIHKKSIIHRDFHSGNILIEDNDSKIGDLGLSKSATEADDNETYGIIPYMAPEVLQGQKYTKASDIYSFGMIMWECMTGRRPFWDRSHDTELIIDICDGLRPPTVDIVAPEGYIEIMKECWDPDQSKRPAGIVVPTVDLLSRDGTGEKHQPVLFAESTEPYCSNLQNLIMSLISVNLVVISYLNEFQRKRFIFYGYCTVWYYK</sequence>
<dbReference type="Gene3D" id="1.10.510.10">
    <property type="entry name" value="Transferase(Phosphotransferase) domain 1"/>
    <property type="match status" value="1"/>
</dbReference>
<dbReference type="InterPro" id="IPR001245">
    <property type="entry name" value="Ser-Thr/Tyr_kinase_cat_dom"/>
</dbReference>
<dbReference type="Pfam" id="PF07714">
    <property type="entry name" value="PK_Tyr_Ser-Thr"/>
    <property type="match status" value="1"/>
</dbReference>
<dbReference type="AlphaFoldDB" id="A0A9W4SX87"/>
<dbReference type="PANTHER" id="PTHR23257:SF963">
    <property type="entry name" value="AT08303P"/>
    <property type="match status" value="1"/>
</dbReference>
<dbReference type="EMBL" id="CAMKVN010003463">
    <property type="protein sequence ID" value="CAI2184795.1"/>
    <property type="molecule type" value="Genomic_DNA"/>
</dbReference>
<dbReference type="GO" id="GO:0007165">
    <property type="term" value="P:signal transduction"/>
    <property type="evidence" value="ECO:0007669"/>
    <property type="project" value="TreeGrafter"/>
</dbReference>
<keyword evidence="3" id="KW-1185">Reference proteome</keyword>
<dbReference type="PROSITE" id="PS50011">
    <property type="entry name" value="PROTEIN_KINASE_DOM"/>
    <property type="match status" value="1"/>
</dbReference>
<dbReference type="PANTHER" id="PTHR23257">
    <property type="entry name" value="SERINE-THREONINE PROTEIN KINASE"/>
    <property type="match status" value="1"/>
</dbReference>
<organism evidence="2 3">
    <name type="scientific">Funneliformis geosporum</name>
    <dbReference type="NCBI Taxonomy" id="1117311"/>
    <lineage>
        <taxon>Eukaryota</taxon>
        <taxon>Fungi</taxon>
        <taxon>Fungi incertae sedis</taxon>
        <taxon>Mucoromycota</taxon>
        <taxon>Glomeromycotina</taxon>
        <taxon>Glomeromycetes</taxon>
        <taxon>Glomerales</taxon>
        <taxon>Glomeraceae</taxon>
        <taxon>Funneliformis</taxon>
    </lineage>
</organism>
<name>A0A9W4SX87_9GLOM</name>
<dbReference type="InterPro" id="IPR050167">
    <property type="entry name" value="Ser_Thr_protein_kinase"/>
</dbReference>
<evidence type="ECO:0000259" key="1">
    <source>
        <dbReference type="PROSITE" id="PS50011"/>
    </source>
</evidence>
<dbReference type="OrthoDB" id="4062651at2759"/>
<dbReference type="GO" id="GO:0005737">
    <property type="term" value="C:cytoplasm"/>
    <property type="evidence" value="ECO:0007669"/>
    <property type="project" value="TreeGrafter"/>
</dbReference>
<proteinExistence type="predicted"/>
<dbReference type="GO" id="GO:0005524">
    <property type="term" value="F:ATP binding"/>
    <property type="evidence" value="ECO:0007669"/>
    <property type="project" value="InterPro"/>
</dbReference>
<evidence type="ECO:0000313" key="2">
    <source>
        <dbReference type="EMBL" id="CAI2184795.1"/>
    </source>
</evidence>
<dbReference type="InterPro" id="IPR000719">
    <property type="entry name" value="Prot_kinase_dom"/>
</dbReference>
<dbReference type="InterPro" id="IPR011009">
    <property type="entry name" value="Kinase-like_dom_sf"/>
</dbReference>
<protein>
    <submittedName>
        <fullName evidence="2">14646_t:CDS:1</fullName>
    </submittedName>
</protein>